<reference evidence="5" key="1">
    <citation type="journal article" date="2019" name="Int. J. Syst. Evol. Microbiol.">
        <title>The Global Catalogue of Microorganisms (GCM) 10K type strain sequencing project: providing services to taxonomists for standard genome sequencing and annotation.</title>
        <authorList>
            <consortium name="The Broad Institute Genomics Platform"/>
            <consortium name="The Broad Institute Genome Sequencing Center for Infectious Disease"/>
            <person name="Wu L."/>
            <person name="Ma J."/>
        </authorList>
    </citation>
    <scope>NUCLEOTIDE SEQUENCE [LARGE SCALE GENOMIC DNA]</scope>
    <source>
        <strain evidence="5">JCM 4594</strain>
    </source>
</reference>
<dbReference type="InterPro" id="IPR005135">
    <property type="entry name" value="Endo/exonuclease/phosphatase"/>
</dbReference>
<dbReference type="InterPro" id="IPR036691">
    <property type="entry name" value="Endo/exonu/phosph_ase_sf"/>
</dbReference>
<feature type="region of interest" description="Disordered" evidence="1">
    <location>
        <begin position="1"/>
        <end position="20"/>
    </location>
</feature>
<feature type="region of interest" description="Disordered" evidence="1">
    <location>
        <begin position="377"/>
        <end position="406"/>
    </location>
</feature>
<keyword evidence="2" id="KW-0472">Membrane</keyword>
<dbReference type="Gene3D" id="3.60.10.10">
    <property type="entry name" value="Endonuclease/exonuclease/phosphatase"/>
    <property type="match status" value="1"/>
</dbReference>
<keyword evidence="2" id="KW-1133">Transmembrane helix</keyword>
<feature type="transmembrane region" description="Helical" evidence="2">
    <location>
        <begin position="65"/>
        <end position="84"/>
    </location>
</feature>
<feature type="compositionally biased region" description="Polar residues" evidence="1">
    <location>
        <begin position="397"/>
        <end position="406"/>
    </location>
</feature>
<proteinExistence type="predicted"/>
<keyword evidence="5" id="KW-1185">Reference proteome</keyword>
<evidence type="ECO:0000313" key="5">
    <source>
        <dbReference type="Proteomes" id="UP000600946"/>
    </source>
</evidence>
<feature type="domain" description="Endonuclease/exonuclease/phosphatase" evidence="3">
    <location>
        <begin position="143"/>
        <end position="369"/>
    </location>
</feature>
<keyword evidence="2" id="KW-0812">Transmembrane</keyword>
<gene>
    <name evidence="4" type="ORF">GCM10010326_31790</name>
</gene>
<evidence type="ECO:0000313" key="4">
    <source>
        <dbReference type="EMBL" id="GGY35269.1"/>
    </source>
</evidence>
<dbReference type="EMBL" id="BMUU01000004">
    <property type="protein sequence ID" value="GGY35269.1"/>
    <property type="molecule type" value="Genomic_DNA"/>
</dbReference>
<protein>
    <recommendedName>
        <fullName evidence="3">Endonuclease/exonuclease/phosphatase domain-containing protein</fullName>
    </recommendedName>
</protein>
<evidence type="ECO:0000256" key="1">
    <source>
        <dbReference type="SAM" id="MobiDB-lite"/>
    </source>
</evidence>
<name>A0ABQ3A5N1_9ACTN</name>
<dbReference type="Pfam" id="PF03372">
    <property type="entry name" value="Exo_endo_phos"/>
    <property type="match status" value="1"/>
</dbReference>
<dbReference type="Proteomes" id="UP000600946">
    <property type="component" value="Unassembled WGS sequence"/>
</dbReference>
<evidence type="ECO:0000256" key="2">
    <source>
        <dbReference type="SAM" id="Phobius"/>
    </source>
</evidence>
<evidence type="ECO:0000259" key="3">
    <source>
        <dbReference type="Pfam" id="PF03372"/>
    </source>
</evidence>
<feature type="transmembrane region" description="Helical" evidence="2">
    <location>
        <begin position="35"/>
        <end position="53"/>
    </location>
</feature>
<sequence>MFAVSDLRTPPAESVTEPAPATAPARRVRRRAGRLVCWAALAWLVYLAVEWLVDGRYWFGELAGAVPPFLFVVLPLLLAALIPLARGADRWRTGAAVAVALVVGAGQSGINFGALWSSDHEPGPDSVRVVAWNTNSWNQLLGTQDHFYAFLKSKKADVYLLHEYQHVTPDRKGRLPIDDLARLRAEFPGYEVAVQGELVTVSRFPVVAKPAVGPARDVAPDADWNTRYRQAKVLRTDLLIKGRTVSFYNLHMPVWNSMTDGPLSGAFYRHVRESFGPRAAQYAGLEDDVDHNPNPVVVAGDFNTTAAMSELDGIRSRLSDAVGASDELYPTSWEEGGWKPFWRTDWAFTGHGVTADKYAFDPPEKLSDHAVQDLWVTVPPASRAKDAPEPGPASRAENASPTENER</sequence>
<accession>A0ABQ3A5N1</accession>
<feature type="transmembrane region" description="Helical" evidence="2">
    <location>
        <begin position="96"/>
        <end position="116"/>
    </location>
</feature>
<feature type="compositionally biased region" description="Low complexity" evidence="1">
    <location>
        <begin position="10"/>
        <end position="20"/>
    </location>
</feature>
<comment type="caution">
    <text evidence="4">The sequence shown here is derived from an EMBL/GenBank/DDBJ whole genome shotgun (WGS) entry which is preliminary data.</text>
</comment>
<dbReference type="SUPFAM" id="SSF56219">
    <property type="entry name" value="DNase I-like"/>
    <property type="match status" value="1"/>
</dbReference>
<organism evidence="4 5">
    <name type="scientific">Streptomyces xanthochromogenes</name>
    <dbReference type="NCBI Taxonomy" id="67384"/>
    <lineage>
        <taxon>Bacteria</taxon>
        <taxon>Bacillati</taxon>
        <taxon>Actinomycetota</taxon>
        <taxon>Actinomycetes</taxon>
        <taxon>Kitasatosporales</taxon>
        <taxon>Streptomycetaceae</taxon>
        <taxon>Streptomyces</taxon>
    </lineage>
</organism>